<dbReference type="GO" id="GO:0004843">
    <property type="term" value="F:cysteine-type deubiquitinase activity"/>
    <property type="evidence" value="ECO:0007669"/>
    <property type="project" value="UniProtKB-EC"/>
</dbReference>
<evidence type="ECO:0000256" key="3">
    <source>
        <dbReference type="ARBA" id="ARBA00004556"/>
    </source>
</evidence>
<organism evidence="17 18">
    <name type="scientific">Caerostris extrusa</name>
    <name type="common">Bark spider</name>
    <name type="synonym">Caerostris bankana</name>
    <dbReference type="NCBI Taxonomy" id="172846"/>
    <lineage>
        <taxon>Eukaryota</taxon>
        <taxon>Metazoa</taxon>
        <taxon>Ecdysozoa</taxon>
        <taxon>Arthropoda</taxon>
        <taxon>Chelicerata</taxon>
        <taxon>Arachnida</taxon>
        <taxon>Araneae</taxon>
        <taxon>Araneomorphae</taxon>
        <taxon>Entelegynae</taxon>
        <taxon>Araneoidea</taxon>
        <taxon>Araneidae</taxon>
        <taxon>Caerostris</taxon>
    </lineage>
</organism>
<evidence type="ECO:0000256" key="2">
    <source>
        <dbReference type="ARBA" id="ARBA00004300"/>
    </source>
</evidence>
<dbReference type="GO" id="GO:0048471">
    <property type="term" value="C:perinuclear region of cytoplasm"/>
    <property type="evidence" value="ECO:0007669"/>
    <property type="project" value="UniProtKB-SubCell"/>
</dbReference>
<keyword evidence="11 17" id="KW-0378">Hydrolase</keyword>
<keyword evidence="6" id="KW-0963">Cytoplasm</keyword>
<evidence type="ECO:0000256" key="7">
    <source>
        <dbReference type="ARBA" id="ARBA00022553"/>
    </source>
</evidence>
<dbReference type="FunFam" id="2.30.30.190:FF:000007">
    <property type="entry name" value="Putative ubiquitin carboxyl-terminal hydrolase CYLD"/>
    <property type="match status" value="1"/>
</dbReference>
<dbReference type="GO" id="GO:0006508">
    <property type="term" value="P:proteolysis"/>
    <property type="evidence" value="ECO:0007669"/>
    <property type="project" value="UniProtKB-KW"/>
</dbReference>
<feature type="domain" description="CAP-Gly" evidence="16">
    <location>
        <begin position="307"/>
        <end position="340"/>
    </location>
</feature>
<dbReference type="PROSITE" id="PS50245">
    <property type="entry name" value="CAP_GLY_2"/>
    <property type="match status" value="1"/>
</dbReference>
<dbReference type="Proteomes" id="UP001054945">
    <property type="component" value="Unassembled WGS sequence"/>
</dbReference>
<proteinExistence type="inferred from homology"/>
<dbReference type="Gene3D" id="2.30.30.190">
    <property type="entry name" value="CAP Gly-rich-like domain"/>
    <property type="match status" value="2"/>
</dbReference>
<evidence type="ECO:0000256" key="8">
    <source>
        <dbReference type="ARBA" id="ARBA00022670"/>
    </source>
</evidence>
<gene>
    <name evidence="17" type="primary">Cyld</name>
    <name evidence="17" type="ORF">CEXT_691361</name>
</gene>
<name>A0AAV4Y5J0_CAEEX</name>
<evidence type="ECO:0000256" key="4">
    <source>
        <dbReference type="ARBA" id="ARBA00009085"/>
    </source>
</evidence>
<keyword evidence="12" id="KW-0788">Thiol protease</keyword>
<comment type="caution">
    <text evidence="17">The sequence shown here is derived from an EMBL/GenBank/DDBJ whole genome shotgun (WGS) entry which is preliminary data.</text>
</comment>
<dbReference type="EMBL" id="BPLR01001427">
    <property type="protein sequence ID" value="GIZ02280.1"/>
    <property type="molecule type" value="Genomic_DNA"/>
</dbReference>
<keyword evidence="10" id="KW-0833">Ubl conjugation pathway</keyword>
<keyword evidence="7" id="KW-0597">Phosphoprotein</keyword>
<dbReference type="SMART" id="SM01052">
    <property type="entry name" value="CAP_GLY"/>
    <property type="match status" value="2"/>
</dbReference>
<evidence type="ECO:0000256" key="14">
    <source>
        <dbReference type="SAM" id="MobiDB-lite"/>
    </source>
</evidence>
<evidence type="ECO:0000256" key="9">
    <source>
        <dbReference type="ARBA" id="ARBA00022723"/>
    </source>
</evidence>
<evidence type="ECO:0000313" key="17">
    <source>
        <dbReference type="EMBL" id="GIZ02280.1"/>
    </source>
</evidence>
<dbReference type="PROSITE" id="PS50235">
    <property type="entry name" value="USP_3"/>
    <property type="match status" value="1"/>
</dbReference>
<evidence type="ECO:0000259" key="15">
    <source>
        <dbReference type="PROSITE" id="PS50235"/>
    </source>
</evidence>
<feature type="region of interest" description="Disordered" evidence="14">
    <location>
        <begin position="187"/>
        <end position="208"/>
    </location>
</feature>
<evidence type="ECO:0000256" key="10">
    <source>
        <dbReference type="ARBA" id="ARBA00022786"/>
    </source>
</evidence>
<evidence type="ECO:0000313" key="18">
    <source>
        <dbReference type="Proteomes" id="UP001054945"/>
    </source>
</evidence>
<comment type="catalytic activity">
    <reaction evidence="1">
        <text>Thiol-dependent hydrolysis of ester, thioester, amide, peptide and isopeptide bonds formed by the C-terminal Gly of ubiquitin (a 76-residue protein attached to proteins as an intracellular targeting signal).</text>
        <dbReference type="EC" id="3.4.19.12"/>
    </reaction>
</comment>
<dbReference type="GO" id="GO:0046872">
    <property type="term" value="F:metal ion binding"/>
    <property type="evidence" value="ECO:0007669"/>
    <property type="project" value="UniProtKB-KW"/>
</dbReference>
<dbReference type="Gene3D" id="3.90.70.10">
    <property type="entry name" value="Cysteine proteinases"/>
    <property type="match status" value="1"/>
</dbReference>
<keyword evidence="9" id="KW-0479">Metal-binding</keyword>
<comment type="subcellular location">
    <subcellularLocation>
        <location evidence="2">Cytoplasm</location>
        <location evidence="2">Cytoskeleton</location>
        <location evidence="2">Microtubule organizing center</location>
        <location evidence="2">Centrosome</location>
    </subcellularLocation>
    <subcellularLocation>
        <location evidence="3">Cytoplasm</location>
        <location evidence="3">Perinuclear region</location>
    </subcellularLocation>
</comment>
<evidence type="ECO:0000256" key="12">
    <source>
        <dbReference type="ARBA" id="ARBA00022807"/>
    </source>
</evidence>
<dbReference type="PANTHER" id="PTHR11830">
    <property type="entry name" value="40S RIBOSOMAL PROTEIN S3A"/>
    <property type="match status" value="1"/>
</dbReference>
<dbReference type="Pfam" id="PF01302">
    <property type="entry name" value="CAP_GLY"/>
    <property type="match status" value="2"/>
</dbReference>
<dbReference type="SUPFAM" id="SSF74924">
    <property type="entry name" value="Cap-Gly domain"/>
    <property type="match status" value="2"/>
</dbReference>
<feature type="domain" description="USP" evidence="15">
    <location>
        <begin position="390"/>
        <end position="497"/>
    </location>
</feature>
<dbReference type="InterPro" id="IPR000938">
    <property type="entry name" value="CAP-Gly_domain"/>
</dbReference>
<sequence length="497" mass="54456">MGNNMVYPVTIYLCVQPNTSTGGALPSSKPHPLSLEAACADGTPPPPLQLGDRVVWISDSGPEYGEVKWLGKLLDVGTDWMVGVEFDNPVGTGTGKYNDHQLFEAKLNHASLVPIIGLMKADDFLGEKPKINVSFGRNFFLELCPSSCRRKKSGESSGSVFVERVALVDETGLGSSVRSNIINSPGSKRKLTSISSSASDSKPNSLSCRSPDLLNSHLSIENEEDCSSVSTNQKLGITRLDDSTSSMASASTVSRKSSANYVARHSSQDGADLEVGSVVEVLLNNSPSYGVIRWIGEIPEARGKLVAGIEMEEESSSCTDGTFNGKRYFTCSPRKAFFVRLSHCRKDSRFLESEKRKSAVFGSIDCPSITGDVPPLSSPEDMKLLYGKNRGIQGHHNSCYLDATLFAMFSCTGVFDSILHRPKNSDDIAEYDEVQRVLKEEIVNPLRANFYVRADRVMELRKRLERLSSVRGLTSEEKDPEEFLNSLLNQILRAEPF</sequence>
<accession>A0AAV4Y5J0</accession>
<protein>
    <recommendedName>
        <fullName evidence="5">ubiquitinyl hydrolase 1</fullName>
        <ecNumber evidence="5">3.4.19.12</ecNumber>
    </recommendedName>
</protein>
<evidence type="ECO:0000256" key="1">
    <source>
        <dbReference type="ARBA" id="ARBA00000707"/>
    </source>
</evidence>
<dbReference type="AlphaFoldDB" id="A0AAV4Y5J0"/>
<keyword evidence="18" id="KW-1185">Reference proteome</keyword>
<evidence type="ECO:0000259" key="16">
    <source>
        <dbReference type="PROSITE" id="PS50245"/>
    </source>
</evidence>
<evidence type="ECO:0000256" key="6">
    <source>
        <dbReference type="ARBA" id="ARBA00022490"/>
    </source>
</evidence>
<comment type="similarity">
    <text evidence="4">Belongs to the peptidase C19 family.</text>
</comment>
<evidence type="ECO:0000256" key="13">
    <source>
        <dbReference type="ARBA" id="ARBA00022833"/>
    </source>
</evidence>
<reference evidence="17 18" key="1">
    <citation type="submission" date="2021-06" db="EMBL/GenBank/DDBJ databases">
        <title>Caerostris extrusa draft genome.</title>
        <authorList>
            <person name="Kono N."/>
            <person name="Arakawa K."/>
        </authorList>
    </citation>
    <scope>NUCLEOTIDE SEQUENCE [LARGE SCALE GENOMIC DNA]</scope>
</reference>
<keyword evidence="8" id="KW-0645">Protease</keyword>
<keyword evidence="13" id="KW-0862">Zinc</keyword>
<dbReference type="InterPro" id="IPR038765">
    <property type="entry name" value="Papain-like_cys_pep_sf"/>
</dbReference>
<dbReference type="GO" id="GO:0005813">
    <property type="term" value="C:centrosome"/>
    <property type="evidence" value="ECO:0007669"/>
    <property type="project" value="UniProtKB-SubCell"/>
</dbReference>
<dbReference type="InterPro" id="IPR028889">
    <property type="entry name" value="USP"/>
</dbReference>
<dbReference type="EC" id="3.4.19.12" evidence="5"/>
<dbReference type="InterPro" id="IPR036859">
    <property type="entry name" value="CAP-Gly_dom_sf"/>
</dbReference>
<evidence type="ECO:0000256" key="11">
    <source>
        <dbReference type="ARBA" id="ARBA00022801"/>
    </source>
</evidence>
<dbReference type="SUPFAM" id="SSF54001">
    <property type="entry name" value="Cysteine proteinases"/>
    <property type="match status" value="1"/>
</dbReference>
<evidence type="ECO:0000256" key="5">
    <source>
        <dbReference type="ARBA" id="ARBA00012759"/>
    </source>
</evidence>